<proteinExistence type="predicted"/>
<evidence type="ECO:0000313" key="2">
    <source>
        <dbReference type="EMBL" id="MEY6431936.1"/>
    </source>
</evidence>
<dbReference type="Proteomes" id="UP001564408">
    <property type="component" value="Unassembled WGS sequence"/>
</dbReference>
<dbReference type="Pfam" id="PF10096">
    <property type="entry name" value="DUF2334"/>
    <property type="match status" value="1"/>
</dbReference>
<comment type="caution">
    <text evidence="2">The sequence shown here is derived from an EMBL/GenBank/DDBJ whole genome shotgun (WGS) entry which is preliminary data.</text>
</comment>
<dbReference type="EMBL" id="JBDKXB010000005">
    <property type="protein sequence ID" value="MEY6431936.1"/>
    <property type="molecule type" value="Genomic_DNA"/>
</dbReference>
<protein>
    <submittedName>
        <fullName evidence="2">Polysaccharide deacetylase family protein</fullName>
    </submittedName>
</protein>
<dbReference type="Gene3D" id="3.20.20.370">
    <property type="entry name" value="Glycoside hydrolase/deacetylase"/>
    <property type="match status" value="1"/>
</dbReference>
<name>A0ABV4BBR4_9GAMM</name>
<dbReference type="SUPFAM" id="SSF88713">
    <property type="entry name" value="Glycoside hydrolase/deacetylase"/>
    <property type="match status" value="1"/>
</dbReference>
<feature type="region of interest" description="Disordered" evidence="1">
    <location>
        <begin position="229"/>
        <end position="267"/>
    </location>
</feature>
<keyword evidence="3" id="KW-1185">Reference proteome</keyword>
<gene>
    <name evidence="2" type="ORF">ABC977_05875</name>
</gene>
<evidence type="ECO:0000313" key="3">
    <source>
        <dbReference type="Proteomes" id="UP001564408"/>
    </source>
</evidence>
<sequence length="267" mass="30162">MTMQESGQRLISVHDLMPETMGRVEQILMALDRRGSGPITLLVVPGLAWSRTQIRTLRAWEGIGHVLAGHGWRHRVDRIAGPAHWLHSRLISRRVAEHLALNEDEIADLITRCFAWFADTGLQPPQLYVPPAWAMGRIPRARLANLPFRYYELLTGVYDAAVDRFDRLPLLGYEADNAARARTLRLTNGLIRFLAGDRPIRLAIHPFDLDLRLANDLWRDVDRYGPARRVPELPPAQIRTARRQDQPLAAEPPSGWPGKGPTGLSKP</sequence>
<reference evidence="2 3" key="1">
    <citation type="submission" date="2024-05" db="EMBL/GenBank/DDBJ databases">
        <title>Genome Sequence and Characterization of the New Strain Purple Sulfur Bacterium of Genus Thioalkalicoccus.</title>
        <authorList>
            <person name="Bryantseva I.A."/>
            <person name="Kyndt J.A."/>
            <person name="Imhoff J.F."/>
        </authorList>
    </citation>
    <scope>NUCLEOTIDE SEQUENCE [LARGE SCALE GENOMIC DNA]</scope>
    <source>
        <strain evidence="2 3">Um2</strain>
    </source>
</reference>
<organism evidence="2 3">
    <name type="scientific">Thioalkalicoccus limnaeus</name>
    <dbReference type="NCBI Taxonomy" id="120681"/>
    <lineage>
        <taxon>Bacteria</taxon>
        <taxon>Pseudomonadati</taxon>
        <taxon>Pseudomonadota</taxon>
        <taxon>Gammaproteobacteria</taxon>
        <taxon>Chromatiales</taxon>
        <taxon>Chromatiaceae</taxon>
        <taxon>Thioalkalicoccus</taxon>
    </lineage>
</organism>
<dbReference type="InterPro" id="IPR011330">
    <property type="entry name" value="Glyco_hydro/deAcase_b/a-brl"/>
</dbReference>
<accession>A0ABV4BBR4</accession>
<dbReference type="RefSeq" id="WP_369666318.1">
    <property type="nucleotide sequence ID" value="NZ_JBDKXB010000005.1"/>
</dbReference>
<evidence type="ECO:0000256" key="1">
    <source>
        <dbReference type="SAM" id="MobiDB-lite"/>
    </source>
</evidence>
<dbReference type="CDD" id="cd11374">
    <property type="entry name" value="CE4_u10"/>
    <property type="match status" value="1"/>
</dbReference>
<dbReference type="InterPro" id="IPR018763">
    <property type="entry name" value="DUF2334"/>
</dbReference>